<keyword evidence="4" id="KW-1185">Reference proteome</keyword>
<dbReference type="InterPro" id="IPR003156">
    <property type="entry name" value="DHHA1_dom"/>
</dbReference>
<dbReference type="Gene3D" id="3.10.310.30">
    <property type="match status" value="1"/>
</dbReference>
<dbReference type="AlphaFoldDB" id="A0AAF0CRG2"/>
<dbReference type="InterPro" id="IPR001667">
    <property type="entry name" value="DDH_dom"/>
</dbReference>
<feature type="domain" description="DHHA1" evidence="2">
    <location>
        <begin position="241"/>
        <end position="327"/>
    </location>
</feature>
<dbReference type="Gene3D" id="3.90.1640.10">
    <property type="entry name" value="inorganic pyrophosphatase (n-terminal core)"/>
    <property type="match status" value="1"/>
</dbReference>
<accession>A0AAF0CRG2</accession>
<evidence type="ECO:0000259" key="2">
    <source>
        <dbReference type="Pfam" id="PF02272"/>
    </source>
</evidence>
<dbReference type="RefSeq" id="WP_330928876.1">
    <property type="nucleotide sequence ID" value="NZ_CP119075.1"/>
</dbReference>
<dbReference type="Proteomes" id="UP001218638">
    <property type="component" value="Chromosome"/>
</dbReference>
<dbReference type="KEGG" id="slom:PXH66_07610"/>
<evidence type="ECO:0000313" key="3">
    <source>
        <dbReference type="EMBL" id="WED66714.1"/>
    </source>
</evidence>
<dbReference type="PANTHER" id="PTHR47618:SF1">
    <property type="entry name" value="BIFUNCTIONAL OLIGORIBONUCLEASE AND PAP PHOSPHATASE NRNA"/>
    <property type="match status" value="1"/>
</dbReference>
<dbReference type="InterPro" id="IPR038763">
    <property type="entry name" value="DHH_sf"/>
</dbReference>
<evidence type="ECO:0000259" key="1">
    <source>
        <dbReference type="Pfam" id="PF01368"/>
    </source>
</evidence>
<dbReference type="SUPFAM" id="SSF64182">
    <property type="entry name" value="DHH phosphoesterases"/>
    <property type="match status" value="1"/>
</dbReference>
<dbReference type="Pfam" id="PF02272">
    <property type="entry name" value="DHHA1"/>
    <property type="match status" value="1"/>
</dbReference>
<reference evidence="3" key="1">
    <citation type="submission" date="2023-03" db="EMBL/GenBank/DDBJ databases">
        <title>Lomoglobus Profundus gen. nov., sp. nov., a novel member of the phylum Verrucomicrobia, isolated from deep-marine sediment of South China Sea.</title>
        <authorList>
            <person name="Ahmad T."/>
            <person name="Ishaq S.E."/>
            <person name="Wang F."/>
        </authorList>
    </citation>
    <scope>NUCLEOTIDE SEQUENCE</scope>
    <source>
        <strain evidence="3">LMO-M01</strain>
    </source>
</reference>
<dbReference type="InterPro" id="IPR051319">
    <property type="entry name" value="Oligoribo/pAp-PDE_c-di-AMP_PDE"/>
</dbReference>
<dbReference type="EMBL" id="CP119075">
    <property type="protein sequence ID" value="WED66714.1"/>
    <property type="molecule type" value="Genomic_DNA"/>
</dbReference>
<sequence>MTDNAFCPTLAPSFRALLDEIQGRCVAVVGHARPDGDCIGSQVALARVLRALGHQAICVNQDAVPRRLEFCARGESFINMDGLGQGEIIAIFVDCADHERAGKKPRERFAQPFANIDHHVSNVGYATHNCVDAKAAATCEILAGLFLDLDLPVDAATAKALYAGIVTDTGQFRFASTTGNTFRLVSELVSRGADPVEAGFELYEREPLGKMQLLQHFLASFEMHADGRICIGTIARGVFDQTGTSPEDTEGLVDYARAIDGVEIGCLIEEKEDGAKASLRANDPVFRVDQVASQFNGGGHACAAGLNFTGLTTAEFRQRLVQALITRLHEVDASKRN</sequence>
<organism evidence="3 4">
    <name type="scientific">Synoicihabitans lomoniglobus</name>
    <dbReference type="NCBI Taxonomy" id="2909285"/>
    <lineage>
        <taxon>Bacteria</taxon>
        <taxon>Pseudomonadati</taxon>
        <taxon>Verrucomicrobiota</taxon>
        <taxon>Opitutia</taxon>
        <taxon>Opitutales</taxon>
        <taxon>Opitutaceae</taxon>
        <taxon>Synoicihabitans</taxon>
    </lineage>
</organism>
<gene>
    <name evidence="3" type="ORF">PXH66_07610</name>
</gene>
<protein>
    <submittedName>
        <fullName evidence="3">Bifunctional oligoribonuclease/PAP phosphatase NrnA</fullName>
    </submittedName>
</protein>
<evidence type="ECO:0000313" key="4">
    <source>
        <dbReference type="Proteomes" id="UP001218638"/>
    </source>
</evidence>
<proteinExistence type="predicted"/>
<feature type="domain" description="DDH" evidence="1">
    <location>
        <begin position="26"/>
        <end position="165"/>
    </location>
</feature>
<dbReference type="PANTHER" id="PTHR47618">
    <property type="entry name" value="BIFUNCTIONAL OLIGORIBONUCLEASE AND PAP PHOSPHATASE NRNA"/>
    <property type="match status" value="1"/>
</dbReference>
<dbReference type="Pfam" id="PF01368">
    <property type="entry name" value="DHH"/>
    <property type="match status" value="1"/>
</dbReference>
<name>A0AAF0CRG2_9BACT</name>
<dbReference type="GO" id="GO:0003676">
    <property type="term" value="F:nucleic acid binding"/>
    <property type="evidence" value="ECO:0007669"/>
    <property type="project" value="InterPro"/>
</dbReference>